<feature type="compositionally biased region" description="Low complexity" evidence="2">
    <location>
        <begin position="79"/>
        <end position="96"/>
    </location>
</feature>
<feature type="region of interest" description="Disordered" evidence="2">
    <location>
        <begin position="1"/>
        <end position="138"/>
    </location>
</feature>
<evidence type="ECO:0000256" key="2">
    <source>
        <dbReference type="SAM" id="MobiDB-lite"/>
    </source>
</evidence>
<comment type="caution">
    <text evidence="3">The sequence shown here is derived from an EMBL/GenBank/DDBJ whole genome shotgun (WGS) entry which is preliminary data.</text>
</comment>
<reference evidence="3" key="1">
    <citation type="submission" date="2023-03" db="EMBL/GenBank/DDBJ databases">
        <title>Massive genome expansion in bonnet fungi (Mycena s.s.) driven by repeated elements and novel gene families across ecological guilds.</title>
        <authorList>
            <consortium name="Lawrence Berkeley National Laboratory"/>
            <person name="Harder C.B."/>
            <person name="Miyauchi S."/>
            <person name="Viragh M."/>
            <person name="Kuo A."/>
            <person name="Thoen E."/>
            <person name="Andreopoulos B."/>
            <person name="Lu D."/>
            <person name="Skrede I."/>
            <person name="Drula E."/>
            <person name="Henrissat B."/>
            <person name="Morin E."/>
            <person name="Kohler A."/>
            <person name="Barry K."/>
            <person name="LaButti K."/>
            <person name="Morin E."/>
            <person name="Salamov A."/>
            <person name="Lipzen A."/>
            <person name="Mereny Z."/>
            <person name="Hegedus B."/>
            <person name="Baldrian P."/>
            <person name="Stursova M."/>
            <person name="Weitz H."/>
            <person name="Taylor A."/>
            <person name="Grigoriev I.V."/>
            <person name="Nagy L.G."/>
            <person name="Martin F."/>
            <person name="Kauserud H."/>
        </authorList>
    </citation>
    <scope>NUCLEOTIDE SEQUENCE</scope>
    <source>
        <strain evidence="3">CBHHK200</strain>
    </source>
</reference>
<feature type="coiled-coil region" evidence="1">
    <location>
        <begin position="354"/>
        <end position="388"/>
    </location>
</feature>
<keyword evidence="1" id="KW-0175">Coiled coil</keyword>
<feature type="compositionally biased region" description="Pro residues" evidence="2">
    <location>
        <begin position="31"/>
        <end position="50"/>
    </location>
</feature>
<evidence type="ECO:0000256" key="1">
    <source>
        <dbReference type="SAM" id="Coils"/>
    </source>
</evidence>
<feature type="compositionally biased region" description="Acidic residues" evidence="2">
    <location>
        <begin position="120"/>
        <end position="129"/>
    </location>
</feature>
<dbReference type="Proteomes" id="UP001218188">
    <property type="component" value="Unassembled WGS sequence"/>
</dbReference>
<protein>
    <recommendedName>
        <fullName evidence="5">No apical meristem-associated C-terminal domain-containing protein</fullName>
    </recommendedName>
</protein>
<name>A0AAD6T3R5_9AGAR</name>
<feature type="compositionally biased region" description="Basic residues" evidence="2">
    <location>
        <begin position="63"/>
        <end position="73"/>
    </location>
</feature>
<evidence type="ECO:0000313" key="4">
    <source>
        <dbReference type="Proteomes" id="UP001218188"/>
    </source>
</evidence>
<dbReference type="EMBL" id="JARJCM010000030">
    <property type="protein sequence ID" value="KAJ7038657.1"/>
    <property type="molecule type" value="Genomic_DNA"/>
</dbReference>
<keyword evidence="4" id="KW-1185">Reference proteome</keyword>
<evidence type="ECO:0008006" key="5">
    <source>
        <dbReference type="Google" id="ProtNLM"/>
    </source>
</evidence>
<proteinExistence type="predicted"/>
<gene>
    <name evidence="3" type="ORF">C8F04DRAFT_1231840</name>
</gene>
<dbReference type="AlphaFoldDB" id="A0AAD6T3R5"/>
<organism evidence="3 4">
    <name type="scientific">Mycena alexandri</name>
    <dbReference type="NCBI Taxonomy" id="1745969"/>
    <lineage>
        <taxon>Eukaryota</taxon>
        <taxon>Fungi</taxon>
        <taxon>Dikarya</taxon>
        <taxon>Basidiomycota</taxon>
        <taxon>Agaricomycotina</taxon>
        <taxon>Agaricomycetes</taxon>
        <taxon>Agaricomycetidae</taxon>
        <taxon>Agaricales</taxon>
        <taxon>Marasmiineae</taxon>
        <taxon>Mycenaceae</taxon>
        <taxon>Mycena</taxon>
    </lineage>
</organism>
<evidence type="ECO:0000313" key="3">
    <source>
        <dbReference type="EMBL" id="KAJ7038657.1"/>
    </source>
</evidence>
<accession>A0AAD6T3R5</accession>
<sequence length="418" mass="45729">MDPRNQMFNPQPMGPYHFYGPPPGTEGFIALPPPAPSGPPNPTPAIPPRSPRVSSPSPSPVKPAKRPRGRPRKSRDDAATAAKAATVKAKVAATKAKGNKSKVKTSSEKEKENQPVTPIEVDDSSDSEVEGASKGQWKHPERSKVFTFILAFDDNGNKRFEQLKKNPSYVFKRAEELLFPGGKRSKKSIQNMWGRSLETFGWIRAFEGFTGNGGGDPDSEDPTAVLAYRLKGARSASVAVGSLKPETITLWEDQGWLDLFNARYSKNPKVARAVVRNSAAAISDIEDDDVAILSQNSDDNINPLLRGEPKTPAPRKNATAIVSERKHTPASQLRTQATSSFGNIGEFMKIKMASEEKKSKAIDARLELDRLKLELEQARVKTEEDRSRADMARTVLSAPGVSDEVKNAANAFLLNLFK</sequence>